<name>A0ABQ7QBE7_PLUXY</name>
<comment type="caution">
    <text evidence="1">The sequence shown here is derived from an EMBL/GenBank/DDBJ whole genome shotgun (WGS) entry which is preliminary data.</text>
</comment>
<dbReference type="Proteomes" id="UP000823941">
    <property type="component" value="Chromosome 17"/>
</dbReference>
<sequence>MGVFDGIWMFYRYLVFVFKKVTRIEPLHVYQRLEVTRKDGKSVKLRIQDARAQDLEPIMDFMSKWFIHEESLYRTAGIGNSEAALDELKQMGQYFFLDPRNYPLLCVVDHEDPSTLEVVGCNLLYYKENGGEELPEASTKELRTLLTMSTILEREYDLFASLEVPSCLGGAGLSVHPEYRGLGLATQILKARAPMLLHRNVPLTFAWFTSVPSQRAAEKAGYMQVAEITFQELGRRSDVAFTDVPETLQLKVLRVADENDLKT</sequence>
<keyword evidence="2" id="KW-1185">Reference proteome</keyword>
<reference evidence="1 2" key="1">
    <citation type="submission" date="2021-06" db="EMBL/GenBank/DDBJ databases">
        <title>A haploid diamondback moth (Plutella xylostella L.) genome assembly resolves 31 chromosomes and identifies a diamide resistance mutation.</title>
        <authorList>
            <person name="Ward C.M."/>
            <person name="Perry K.D."/>
            <person name="Baker G."/>
            <person name="Powis K."/>
            <person name="Heckel D.G."/>
            <person name="Baxter S.W."/>
        </authorList>
    </citation>
    <scope>NUCLEOTIDE SEQUENCE [LARGE SCALE GENOMIC DNA]</scope>
    <source>
        <strain evidence="1 2">LV</strain>
        <tissue evidence="1">Single pupa</tissue>
    </source>
</reference>
<gene>
    <name evidence="1" type="ORF">JYU34_012448</name>
</gene>
<dbReference type="Gene3D" id="3.40.630.30">
    <property type="match status" value="1"/>
</dbReference>
<dbReference type="SUPFAM" id="SSF55729">
    <property type="entry name" value="Acyl-CoA N-acyltransferases (Nat)"/>
    <property type="match status" value="1"/>
</dbReference>
<dbReference type="PANTHER" id="PTHR20905">
    <property type="entry name" value="N-ACETYLTRANSFERASE-RELATED"/>
    <property type="match status" value="1"/>
</dbReference>
<protein>
    <recommendedName>
        <fullName evidence="3">N-acetyltransferase domain-containing protein</fullName>
    </recommendedName>
</protein>
<proteinExistence type="predicted"/>
<dbReference type="PANTHER" id="PTHR20905:SF32">
    <property type="entry name" value="ARYLALKYLAMINE N-ACETYLTRANSFERASE-LIKE 7, ISOFORM A"/>
    <property type="match status" value="1"/>
</dbReference>
<dbReference type="EMBL" id="JAHIBW010000017">
    <property type="protein sequence ID" value="KAG7302530.1"/>
    <property type="molecule type" value="Genomic_DNA"/>
</dbReference>
<evidence type="ECO:0000313" key="2">
    <source>
        <dbReference type="Proteomes" id="UP000823941"/>
    </source>
</evidence>
<accession>A0ABQ7QBE7</accession>
<evidence type="ECO:0008006" key="3">
    <source>
        <dbReference type="Google" id="ProtNLM"/>
    </source>
</evidence>
<organism evidence="1 2">
    <name type="scientific">Plutella xylostella</name>
    <name type="common">Diamondback moth</name>
    <name type="synonym">Plutella maculipennis</name>
    <dbReference type="NCBI Taxonomy" id="51655"/>
    <lineage>
        <taxon>Eukaryota</taxon>
        <taxon>Metazoa</taxon>
        <taxon>Ecdysozoa</taxon>
        <taxon>Arthropoda</taxon>
        <taxon>Hexapoda</taxon>
        <taxon>Insecta</taxon>
        <taxon>Pterygota</taxon>
        <taxon>Neoptera</taxon>
        <taxon>Endopterygota</taxon>
        <taxon>Lepidoptera</taxon>
        <taxon>Glossata</taxon>
        <taxon>Ditrysia</taxon>
        <taxon>Yponomeutoidea</taxon>
        <taxon>Plutellidae</taxon>
        <taxon>Plutella</taxon>
    </lineage>
</organism>
<dbReference type="InterPro" id="IPR016181">
    <property type="entry name" value="Acyl_CoA_acyltransferase"/>
</dbReference>
<evidence type="ECO:0000313" key="1">
    <source>
        <dbReference type="EMBL" id="KAG7302530.1"/>
    </source>
</evidence>